<organism evidence="1">
    <name type="scientific">mine drainage metagenome</name>
    <dbReference type="NCBI Taxonomy" id="410659"/>
    <lineage>
        <taxon>unclassified sequences</taxon>
        <taxon>metagenomes</taxon>
        <taxon>ecological metagenomes</taxon>
    </lineage>
</organism>
<comment type="caution">
    <text evidence="1">The sequence shown here is derived from an EMBL/GenBank/DDBJ whole genome shotgun (WGS) entry which is preliminary data.</text>
</comment>
<dbReference type="AlphaFoldDB" id="A0A1J5RB62"/>
<protein>
    <submittedName>
        <fullName evidence="1">Uncharacterized protein</fullName>
    </submittedName>
</protein>
<reference evidence="1" key="1">
    <citation type="submission" date="2016-10" db="EMBL/GenBank/DDBJ databases">
        <title>Sequence of Gallionella enrichment culture.</title>
        <authorList>
            <person name="Poehlein A."/>
            <person name="Muehling M."/>
            <person name="Daniel R."/>
        </authorList>
    </citation>
    <scope>NUCLEOTIDE SEQUENCE</scope>
</reference>
<sequence length="105" mass="12030">MDQIYTEAQLVKIIDEALIHMCACPAQVANQILQLRKLYRYQLDCEQDNAEQTEVHQTIGLSTTVCHAELERCLGRVLEVVGWDLDTPAMPESLRKSRDDLMQNI</sequence>
<gene>
    <name evidence="1" type="ORF">GALL_312310</name>
</gene>
<proteinExistence type="predicted"/>
<dbReference type="EMBL" id="MLJW01000452">
    <property type="protein sequence ID" value="OIQ86899.1"/>
    <property type="molecule type" value="Genomic_DNA"/>
</dbReference>
<evidence type="ECO:0000313" key="1">
    <source>
        <dbReference type="EMBL" id="OIQ86899.1"/>
    </source>
</evidence>
<name>A0A1J5RB62_9ZZZZ</name>
<accession>A0A1J5RB62</accession>